<dbReference type="GO" id="GO:0001682">
    <property type="term" value="P:tRNA 5'-leader removal"/>
    <property type="evidence" value="ECO:0007669"/>
    <property type="project" value="UniProtKB-UniRule"/>
</dbReference>
<reference evidence="3 4" key="1">
    <citation type="journal article" date="2011" name="PLoS ONE">
        <title>Haloquadratum walsbyi: limited diversity in a global pond.</title>
        <authorList>
            <person name="Dyall-Smith M."/>
            <person name="Pfeiffer F."/>
            <person name="Klee K."/>
            <person name="Palm P."/>
            <person name="Gross K."/>
            <person name="Schuster S.C."/>
            <person name="Rampp M."/>
            <person name="Oesterhelt D."/>
        </authorList>
    </citation>
    <scope>NUCLEOTIDE SEQUENCE [LARGE SCALE GENOMIC DNA]</scope>
    <source>
        <strain evidence="4">DSM 16854 / JCM 12705 / C23</strain>
    </source>
</reference>
<comment type="subunit">
    <text evidence="2">Consists of a catalytic RNA component and at least 4-5 protein subunits.</text>
</comment>
<keyword evidence="1 2" id="KW-0819">tRNA processing</keyword>
<dbReference type="SUPFAM" id="SSF160350">
    <property type="entry name" value="Rnp2-like"/>
    <property type="match status" value="1"/>
</dbReference>
<dbReference type="HOGENOM" id="CLU_137733_0_0_2"/>
<dbReference type="GeneID" id="12446294"/>
<gene>
    <name evidence="2 3" type="primary">rnp2</name>
    <name evidence="3" type="ordered locus">Hqrw_1615</name>
</gene>
<dbReference type="Pfam" id="PF01900">
    <property type="entry name" value="RNase_P_Rpp14"/>
    <property type="match status" value="1"/>
</dbReference>
<keyword evidence="2" id="KW-0255">Endonuclease</keyword>
<organism evidence="3 4">
    <name type="scientific">Haloquadratum walsbyi (strain DSM 16854 / JCM 12705 / C23)</name>
    <dbReference type="NCBI Taxonomy" id="768065"/>
    <lineage>
        <taxon>Archaea</taxon>
        <taxon>Methanobacteriati</taxon>
        <taxon>Methanobacteriota</taxon>
        <taxon>Stenosarchaea group</taxon>
        <taxon>Halobacteria</taxon>
        <taxon>Halobacteriales</taxon>
        <taxon>Haloferacaceae</taxon>
        <taxon>Haloquadratum</taxon>
    </lineage>
</organism>
<dbReference type="OrthoDB" id="19261at2157"/>
<evidence type="ECO:0000313" key="3">
    <source>
        <dbReference type="EMBL" id="CCC39556.1"/>
    </source>
</evidence>
<dbReference type="InterPro" id="IPR038085">
    <property type="entry name" value="Rnp2-like_sf"/>
</dbReference>
<dbReference type="KEGG" id="hwc:Hqrw_1615"/>
<dbReference type="InterPro" id="IPR002759">
    <property type="entry name" value="Pop5/Rpp14/Rnp2-like"/>
</dbReference>
<dbReference type="AlphaFoldDB" id="G0LGK4"/>
<comment type="subcellular location">
    <subcellularLocation>
        <location evidence="2">Cytoplasm</location>
    </subcellularLocation>
</comment>
<dbReference type="RefSeq" id="WP_014555394.1">
    <property type="nucleotide sequence ID" value="NC_017459.1"/>
</dbReference>
<evidence type="ECO:0000256" key="1">
    <source>
        <dbReference type="ARBA" id="ARBA00022694"/>
    </source>
</evidence>
<name>G0LGK4_HALWC</name>
<dbReference type="EC" id="3.1.26.5" evidence="2"/>
<evidence type="ECO:0000313" key="4">
    <source>
        <dbReference type="Proteomes" id="UP000007954"/>
    </source>
</evidence>
<comment type="catalytic activity">
    <reaction evidence="2">
        <text>Endonucleolytic cleavage of RNA, removing 5'-extranucleotides from tRNA precursor.</text>
        <dbReference type="EC" id="3.1.26.5"/>
    </reaction>
</comment>
<dbReference type="HAMAP" id="MF_00755">
    <property type="entry name" value="RNase_P_2"/>
    <property type="match status" value="1"/>
</dbReference>
<evidence type="ECO:0000256" key="2">
    <source>
        <dbReference type="HAMAP-Rule" id="MF_00755"/>
    </source>
</evidence>
<dbReference type="Gene3D" id="3.30.70.3250">
    <property type="entry name" value="Ribonuclease P, Pop5 subunit"/>
    <property type="match status" value="1"/>
</dbReference>
<keyword evidence="2" id="KW-0540">Nuclease</keyword>
<comment type="similarity">
    <text evidence="2">Belongs to the eukaryotic/archaeal RNase P protein component 2 family.</text>
</comment>
<accession>G0LGK4</accession>
<sequence length="181" mass="20403">MKHLPKHLRPRWRYLAVAIESWPHASIDRETFQRELWYAAQNLYGDTQSAHTDLAVFNFEFSDGRGETIIRTRRGTESHARTAVACIDEIDNYAVGIRILGISGTVRACEERYFNARTGNKQESNVVFENESRPAVIREVCVDIATGNINTTGNTDTDTDTGADSSRNINTFTGATRLDFE</sequence>
<dbReference type="GO" id="GO:0004526">
    <property type="term" value="F:ribonuclease P activity"/>
    <property type="evidence" value="ECO:0007669"/>
    <property type="project" value="UniProtKB-UniRule"/>
</dbReference>
<dbReference type="EMBL" id="FR746099">
    <property type="protein sequence ID" value="CCC39556.1"/>
    <property type="molecule type" value="Genomic_DNA"/>
</dbReference>
<proteinExistence type="inferred from homology"/>
<keyword evidence="2" id="KW-0963">Cytoplasm</keyword>
<dbReference type="Proteomes" id="UP000007954">
    <property type="component" value="Chromosome"/>
</dbReference>
<dbReference type="GO" id="GO:0005737">
    <property type="term" value="C:cytoplasm"/>
    <property type="evidence" value="ECO:0007669"/>
    <property type="project" value="UniProtKB-SubCell"/>
</dbReference>
<dbReference type="GO" id="GO:0030677">
    <property type="term" value="C:ribonuclease P complex"/>
    <property type="evidence" value="ECO:0007669"/>
    <property type="project" value="UniProtKB-UniRule"/>
</dbReference>
<comment type="function">
    <text evidence="2">Part of ribonuclease P, a protein complex that generates mature tRNA molecules by cleaving their 5'-ends.</text>
</comment>
<protein>
    <recommendedName>
        <fullName evidence="2">Ribonuclease P protein component 2</fullName>
        <shortName evidence="2">RNase P component 2</shortName>
        <ecNumber evidence="2">3.1.26.5</ecNumber>
    </recommendedName>
    <alternativeName>
        <fullName evidence="2">Pop5</fullName>
    </alternativeName>
</protein>
<keyword evidence="2 3" id="KW-0378">Hydrolase</keyword>